<comment type="caution">
    <text evidence="2">The sequence shown here is derived from an EMBL/GenBank/DDBJ whole genome shotgun (WGS) entry which is preliminary data.</text>
</comment>
<feature type="region of interest" description="Disordered" evidence="1">
    <location>
        <begin position="126"/>
        <end position="159"/>
    </location>
</feature>
<dbReference type="RefSeq" id="WP_210682840.1">
    <property type="nucleotide sequence ID" value="NZ_JAGMWN010000007.1"/>
</dbReference>
<feature type="compositionally biased region" description="Low complexity" evidence="1">
    <location>
        <begin position="132"/>
        <end position="149"/>
    </location>
</feature>
<evidence type="ECO:0000313" key="2">
    <source>
        <dbReference type="EMBL" id="MBP5858245.1"/>
    </source>
</evidence>
<dbReference type="Proteomes" id="UP000672602">
    <property type="component" value="Unassembled WGS sequence"/>
</dbReference>
<sequence length="305" mass="33480">MDRFDESIDDRDLQAYVDGRLDRDPRRKAQVEAYLEHRPEAREHVRLDRAVADRIRERYGEIPDDPPPPRLLRTLMRGSPGGSGTRPRTKALAAAMILIAALSGWSVGRFGATAESPKPNLAEGLERHRGAADTPSPAAATTRPATMSSKQGASQQRTGKTDMLTMQAPDLSPLGYALEGTESSEGRTRYRTNLFYRDREGDLITVVLERPKQPADTAPTVERLDDVQSAYWQDGSLTVLVIGDRIEANLPTIKSAVDRAFQKIEKGALPAYYSGEPLVAEDLTHGQAPSALSPGEAPMPDRQIQ</sequence>
<evidence type="ECO:0000256" key="1">
    <source>
        <dbReference type="SAM" id="MobiDB-lite"/>
    </source>
</evidence>
<organism evidence="2 3">
    <name type="scientific">Marivibrio halodurans</name>
    <dbReference type="NCBI Taxonomy" id="2039722"/>
    <lineage>
        <taxon>Bacteria</taxon>
        <taxon>Pseudomonadati</taxon>
        <taxon>Pseudomonadota</taxon>
        <taxon>Alphaproteobacteria</taxon>
        <taxon>Rhodospirillales</taxon>
        <taxon>Rhodospirillaceae</taxon>
        <taxon>Marivibrio</taxon>
    </lineage>
</organism>
<evidence type="ECO:0008006" key="4">
    <source>
        <dbReference type="Google" id="ProtNLM"/>
    </source>
</evidence>
<accession>A0A8J7S0Z3</accession>
<feature type="region of interest" description="Disordered" evidence="1">
    <location>
        <begin position="286"/>
        <end position="305"/>
    </location>
</feature>
<dbReference type="EMBL" id="JAGMWN010000007">
    <property type="protein sequence ID" value="MBP5858245.1"/>
    <property type="molecule type" value="Genomic_DNA"/>
</dbReference>
<proteinExistence type="predicted"/>
<evidence type="ECO:0000313" key="3">
    <source>
        <dbReference type="Proteomes" id="UP000672602"/>
    </source>
</evidence>
<protein>
    <recommendedName>
        <fullName evidence="4">Transmembrane transcriptional regulator (Anti-sigma factor RsiW)</fullName>
    </recommendedName>
</protein>
<gene>
    <name evidence="2" type="ORF">KAJ83_14590</name>
</gene>
<dbReference type="AlphaFoldDB" id="A0A8J7S0Z3"/>
<keyword evidence="3" id="KW-1185">Reference proteome</keyword>
<name>A0A8J7S0Z3_9PROT</name>
<reference evidence="2" key="1">
    <citation type="submission" date="2021-04" db="EMBL/GenBank/DDBJ databases">
        <authorList>
            <person name="Zhang D.-C."/>
        </authorList>
    </citation>
    <scope>NUCLEOTIDE SEQUENCE</scope>
    <source>
        <strain evidence="2">CGMCC 1.15697</strain>
    </source>
</reference>